<protein>
    <recommendedName>
        <fullName evidence="4">Thioredoxin domain-containing protein</fullName>
    </recommendedName>
</protein>
<gene>
    <name evidence="2" type="ORF">PPROV_000266900</name>
</gene>
<evidence type="ECO:0008006" key="4">
    <source>
        <dbReference type="Google" id="ProtNLM"/>
    </source>
</evidence>
<accession>A0A830HAA4</accession>
<organism evidence="2 3">
    <name type="scientific">Pycnococcus provasolii</name>
    <dbReference type="NCBI Taxonomy" id="41880"/>
    <lineage>
        <taxon>Eukaryota</taxon>
        <taxon>Viridiplantae</taxon>
        <taxon>Chlorophyta</taxon>
        <taxon>Pseudoscourfieldiophyceae</taxon>
        <taxon>Pseudoscourfieldiales</taxon>
        <taxon>Pycnococcaceae</taxon>
        <taxon>Pycnococcus</taxon>
    </lineage>
</organism>
<feature type="signal peptide" evidence="1">
    <location>
        <begin position="1"/>
        <end position="21"/>
    </location>
</feature>
<proteinExistence type="predicted"/>
<comment type="caution">
    <text evidence="2">The sequence shown here is derived from an EMBL/GenBank/DDBJ whole genome shotgun (WGS) entry which is preliminary data.</text>
</comment>
<reference evidence="2" key="1">
    <citation type="submission" date="2020-10" db="EMBL/GenBank/DDBJ databases">
        <title>Unveiling of a novel bifunctional photoreceptor, Dualchrome1, isolated from a cosmopolitan green alga.</title>
        <authorList>
            <person name="Suzuki S."/>
            <person name="Kawachi M."/>
        </authorList>
    </citation>
    <scope>NUCLEOTIDE SEQUENCE</scope>
    <source>
        <strain evidence="2">NIES 2893</strain>
    </source>
</reference>
<dbReference type="SUPFAM" id="SSF52833">
    <property type="entry name" value="Thioredoxin-like"/>
    <property type="match status" value="1"/>
</dbReference>
<keyword evidence="3" id="KW-1185">Reference proteome</keyword>
<evidence type="ECO:0000313" key="3">
    <source>
        <dbReference type="Proteomes" id="UP000660262"/>
    </source>
</evidence>
<evidence type="ECO:0000313" key="2">
    <source>
        <dbReference type="EMBL" id="GHP03915.1"/>
    </source>
</evidence>
<keyword evidence="1" id="KW-0732">Signal</keyword>
<dbReference type="AlphaFoldDB" id="A0A830HAA4"/>
<dbReference type="Gene3D" id="3.40.30.10">
    <property type="entry name" value="Glutaredoxin"/>
    <property type="match status" value="1"/>
</dbReference>
<name>A0A830HAA4_9CHLO</name>
<evidence type="ECO:0000256" key="1">
    <source>
        <dbReference type="SAM" id="SignalP"/>
    </source>
</evidence>
<feature type="chain" id="PRO_5032827946" description="Thioredoxin domain-containing protein" evidence="1">
    <location>
        <begin position="22"/>
        <end position="267"/>
    </location>
</feature>
<dbReference type="InterPro" id="IPR036249">
    <property type="entry name" value="Thioredoxin-like_sf"/>
</dbReference>
<dbReference type="Proteomes" id="UP000660262">
    <property type="component" value="Unassembled WGS sequence"/>
</dbReference>
<sequence length="267" mass="29374">MATTLFCVLVSFAALLQAASAASASSTSWWWRAWTNAKQPAHVEALGERAASRRIAGVRRARPNKALAVLYYSPTEVHARHMKRALEAAARHFPARSNVTFTTVDANNVSSSFLHAHGVNALPALHLHAFHVKFRYDGNRTVASIADFVREGARVKPIASYARCHCPPGVVGSGDNDDSERLDEAPRWRRLLWPFGDRVPSSPRDGIAACTAEGLECYRGVAWPVEAAVQHTDATSLLYGKFDIWLALAYAVSVVQAVRFCWSRFCV</sequence>
<dbReference type="EMBL" id="BNJQ01000006">
    <property type="protein sequence ID" value="GHP03915.1"/>
    <property type="molecule type" value="Genomic_DNA"/>
</dbReference>